<feature type="chain" id="PRO_5023004840" evidence="2">
    <location>
        <begin position="21"/>
        <end position="95"/>
    </location>
</feature>
<gene>
    <name evidence="3" type="ORF">CINCED_3A012212</name>
</gene>
<evidence type="ECO:0000256" key="2">
    <source>
        <dbReference type="SAM" id="SignalP"/>
    </source>
</evidence>
<keyword evidence="2" id="KW-0732">Signal</keyword>
<dbReference type="AlphaFoldDB" id="A0A5E4N6S3"/>
<dbReference type="Proteomes" id="UP000325440">
    <property type="component" value="Unassembled WGS sequence"/>
</dbReference>
<evidence type="ECO:0000313" key="4">
    <source>
        <dbReference type="Proteomes" id="UP000325440"/>
    </source>
</evidence>
<keyword evidence="4" id="KW-1185">Reference proteome</keyword>
<evidence type="ECO:0000256" key="1">
    <source>
        <dbReference type="SAM" id="MobiDB-lite"/>
    </source>
</evidence>
<organism evidence="3 4">
    <name type="scientific">Cinara cedri</name>
    <dbReference type="NCBI Taxonomy" id="506608"/>
    <lineage>
        <taxon>Eukaryota</taxon>
        <taxon>Metazoa</taxon>
        <taxon>Ecdysozoa</taxon>
        <taxon>Arthropoda</taxon>
        <taxon>Hexapoda</taxon>
        <taxon>Insecta</taxon>
        <taxon>Pterygota</taxon>
        <taxon>Neoptera</taxon>
        <taxon>Paraneoptera</taxon>
        <taxon>Hemiptera</taxon>
        <taxon>Sternorrhyncha</taxon>
        <taxon>Aphidomorpha</taxon>
        <taxon>Aphidoidea</taxon>
        <taxon>Aphididae</taxon>
        <taxon>Lachninae</taxon>
        <taxon>Cinara</taxon>
    </lineage>
</organism>
<sequence>MYKIVFLVAVFAFAIQGAFSVPATDSKLPESAVDVNPEILPKSAALASGANEETTQGSTVSPATTPKTSGASSSEICVLLVQISSLALVAKHMLL</sequence>
<protein>
    <submittedName>
        <fullName evidence="3">Uncharacterized protein</fullName>
    </submittedName>
</protein>
<feature type="signal peptide" evidence="2">
    <location>
        <begin position="1"/>
        <end position="20"/>
    </location>
</feature>
<evidence type="ECO:0000313" key="3">
    <source>
        <dbReference type="EMBL" id="VVC38076.1"/>
    </source>
</evidence>
<reference evidence="3 4" key="1">
    <citation type="submission" date="2019-08" db="EMBL/GenBank/DDBJ databases">
        <authorList>
            <person name="Alioto T."/>
            <person name="Alioto T."/>
            <person name="Gomez Garrido J."/>
        </authorList>
    </citation>
    <scope>NUCLEOTIDE SEQUENCE [LARGE SCALE GENOMIC DNA]</scope>
</reference>
<proteinExistence type="predicted"/>
<name>A0A5E4N6S3_9HEMI</name>
<feature type="compositionally biased region" description="Polar residues" evidence="1">
    <location>
        <begin position="51"/>
        <end position="71"/>
    </location>
</feature>
<accession>A0A5E4N6S3</accession>
<dbReference type="OrthoDB" id="10532076at2759"/>
<feature type="region of interest" description="Disordered" evidence="1">
    <location>
        <begin position="46"/>
        <end position="71"/>
    </location>
</feature>
<dbReference type="EMBL" id="CABPRJ010001462">
    <property type="protein sequence ID" value="VVC38076.1"/>
    <property type="molecule type" value="Genomic_DNA"/>
</dbReference>